<dbReference type="EMBL" id="SPLM01000076">
    <property type="protein sequence ID" value="TMW61532.1"/>
    <property type="molecule type" value="Genomic_DNA"/>
</dbReference>
<sequence>MAARKHGKRKAGHIGFQANEIAFIEDEMAALAAEYGLQVDAAVAKSVDQRKSAKKKARLRRQPQPAVQIGSKYGPTAGKVVETGGPRVKLVALINKRVLNTADFETDHGMVARVLRDLLPEGIALSKCAVPGCNCGHGGRDYVLSTNGDEDALETRFESDIVQLSACKKCRHGTLQHTLIETDAFNKPSGGQRLFGALYELIRIGRLAGATFRSRVWVTAIEKLLTSVLMHLKKQFTAGGTQNGQKTLTELQQEQYILTELQTLLKKLETASQKAISRDEMPVEMACVFDQMYFHCYYASVVLYGRSCPAVPAPDAYFSDLETFSPHVNAQVEAFLQQELVDDDGKLMTSLVNTLALPLADGSKRSKTASNSEDLALLTIYHARLREGIRLFYEPSLGMHGEMDALLTNARGVLTGTTAVKATKKPVKKHFRRERDAEAKKETVTTTKTSLVEMPAYELLTQWRNNCRDWCCHLYAYATPTPEALSVMAKYAPIVEVGAGTGYWSSLLQERGVEVQAFDVCPPSVTAAGEEENEGKNAFFPKDRKKKAKTQQRNAYHGHVPTFCPVAQGGPEVLRREDVVQSSKSLFLCYPPPHDPMAREALRCFQGMYVIHVGEWQGDTAERSFERALEKKFELVEELELPNWGNSAYSLTVWQRRAKNKPSAPSIVARLSCYHCHASLNDAVLDEDEPFKRCVLCKTHVYCSSSCEEENRRAHAAEHATRLVFLERDDKLEFLNDLHYKPLEAMRDEDDEEESSDEEDDTARVVVSKTNWKTLTTDKPQEEKKTETSSGHTFGFQF</sequence>
<dbReference type="SUPFAM" id="SSF53335">
    <property type="entry name" value="S-adenosyl-L-methionine-dependent methyltransferases"/>
    <property type="match status" value="1"/>
</dbReference>
<dbReference type="PANTHER" id="PTHR39290">
    <property type="entry name" value="C3H1-TYPE DOMAIN-CONTAINING PROTEIN-RELATED"/>
    <property type="match status" value="1"/>
</dbReference>
<name>A0A8K1FJ87_PYTOL</name>
<dbReference type="Gene3D" id="3.40.50.150">
    <property type="entry name" value="Vaccinia Virus protein VP39"/>
    <property type="match status" value="1"/>
</dbReference>
<evidence type="ECO:0008006" key="4">
    <source>
        <dbReference type="Google" id="ProtNLM"/>
    </source>
</evidence>
<evidence type="ECO:0000313" key="3">
    <source>
        <dbReference type="Proteomes" id="UP000794436"/>
    </source>
</evidence>
<evidence type="ECO:0000313" key="2">
    <source>
        <dbReference type="EMBL" id="TMW61532.1"/>
    </source>
</evidence>
<feature type="compositionally biased region" description="Polar residues" evidence="1">
    <location>
        <begin position="768"/>
        <end position="778"/>
    </location>
</feature>
<protein>
    <recommendedName>
        <fullName evidence="4">MYND-type domain-containing protein</fullName>
    </recommendedName>
</protein>
<dbReference type="PANTHER" id="PTHR39290:SF6">
    <property type="entry name" value="S-ADENOSYL-L-METHIONINE-DEPENDENT METHYLTRANSFERASES SUPERFAMILY PROTEIN"/>
    <property type="match status" value="1"/>
</dbReference>
<feature type="region of interest" description="Disordered" evidence="1">
    <location>
        <begin position="745"/>
        <end position="798"/>
    </location>
</feature>
<gene>
    <name evidence="2" type="ORF">Poli38472_012723</name>
</gene>
<dbReference type="InterPro" id="IPR029063">
    <property type="entry name" value="SAM-dependent_MTases_sf"/>
</dbReference>
<feature type="compositionally biased region" description="Acidic residues" evidence="1">
    <location>
        <begin position="747"/>
        <end position="761"/>
    </location>
</feature>
<dbReference type="OrthoDB" id="5411518at2759"/>
<evidence type="ECO:0000256" key="1">
    <source>
        <dbReference type="SAM" id="MobiDB-lite"/>
    </source>
</evidence>
<keyword evidence="3" id="KW-1185">Reference proteome</keyword>
<accession>A0A8K1FJ87</accession>
<organism evidence="2 3">
    <name type="scientific">Pythium oligandrum</name>
    <name type="common">Mycoparasitic fungus</name>
    <dbReference type="NCBI Taxonomy" id="41045"/>
    <lineage>
        <taxon>Eukaryota</taxon>
        <taxon>Sar</taxon>
        <taxon>Stramenopiles</taxon>
        <taxon>Oomycota</taxon>
        <taxon>Peronosporomycetes</taxon>
        <taxon>Pythiales</taxon>
        <taxon>Pythiaceae</taxon>
        <taxon>Pythium</taxon>
    </lineage>
</organism>
<comment type="caution">
    <text evidence="2">The sequence shown here is derived from an EMBL/GenBank/DDBJ whole genome shotgun (WGS) entry which is preliminary data.</text>
</comment>
<dbReference type="AlphaFoldDB" id="A0A8K1FJ87"/>
<reference evidence="2" key="1">
    <citation type="submission" date="2019-03" db="EMBL/GenBank/DDBJ databases">
        <title>Long read genome sequence of the mycoparasitic Pythium oligandrum ATCC 38472 isolated from sugarbeet rhizosphere.</title>
        <authorList>
            <person name="Gaulin E."/>
        </authorList>
    </citation>
    <scope>NUCLEOTIDE SEQUENCE</scope>
    <source>
        <strain evidence="2">ATCC 38472_TT</strain>
    </source>
</reference>
<feature type="compositionally biased region" description="Basic residues" evidence="1">
    <location>
        <begin position="52"/>
        <end position="61"/>
    </location>
</feature>
<proteinExistence type="predicted"/>
<feature type="region of interest" description="Disordered" evidence="1">
    <location>
        <begin position="51"/>
        <end position="71"/>
    </location>
</feature>
<dbReference type="Proteomes" id="UP000794436">
    <property type="component" value="Unassembled WGS sequence"/>
</dbReference>